<dbReference type="PANTHER" id="PTHR30461">
    <property type="entry name" value="DNA-INVERTASE FROM LAMBDOID PROPHAGE"/>
    <property type="match status" value="1"/>
</dbReference>
<reference evidence="7" key="1">
    <citation type="journal article" date="2019" name="Int. J. Syst. Evol. Microbiol.">
        <title>The Global Catalogue of Microorganisms (GCM) 10K type strain sequencing project: providing services to taxonomists for standard genome sequencing and annotation.</title>
        <authorList>
            <consortium name="The Broad Institute Genomics Platform"/>
            <consortium name="The Broad Institute Genome Sequencing Center for Infectious Disease"/>
            <person name="Wu L."/>
            <person name="Ma J."/>
        </authorList>
    </citation>
    <scope>NUCLEOTIDE SEQUENCE [LARGE SCALE GENOMIC DNA]</scope>
    <source>
        <strain evidence="7">CGMCC 1.15795</strain>
    </source>
</reference>
<dbReference type="Gene3D" id="3.40.50.1390">
    <property type="entry name" value="Resolvase, N-terminal catalytic domain"/>
    <property type="match status" value="1"/>
</dbReference>
<sequence>MNIGYARVSTRDQNLELQLDALTNAGCDTIYQEKVSGASASRPELERRRHQLRAGDTVYIYKLDRLGRSLKHLLQVVGDLQQRGVGLVSLTDAINTTFAQGRLVFNLFASLAKFERELIRERTHASLASARARGRLGGRRRGLSEEAERMAIAAETLYREQQLGVNEIAQRLRISKVTLYKYLRHRGVVIHAHRKASSSAST</sequence>
<evidence type="ECO:0000313" key="6">
    <source>
        <dbReference type="EMBL" id="MFD1874935.1"/>
    </source>
</evidence>
<dbReference type="PROSITE" id="PS51736">
    <property type="entry name" value="RECOMBINASES_3"/>
    <property type="match status" value="1"/>
</dbReference>
<dbReference type="PANTHER" id="PTHR30461:SF2">
    <property type="entry name" value="SERINE RECOMBINASE PINE-RELATED"/>
    <property type="match status" value="1"/>
</dbReference>
<dbReference type="InterPro" id="IPR050639">
    <property type="entry name" value="SSR_resolvase"/>
</dbReference>
<protein>
    <submittedName>
        <fullName evidence="6">Recombinase family protein</fullName>
    </submittedName>
</protein>
<evidence type="ECO:0000256" key="2">
    <source>
        <dbReference type="ARBA" id="ARBA00023125"/>
    </source>
</evidence>
<comment type="caution">
    <text evidence="6">The sequence shown here is derived from an EMBL/GenBank/DDBJ whole genome shotgun (WGS) entry which is preliminary data.</text>
</comment>
<dbReference type="SUPFAM" id="SSF53041">
    <property type="entry name" value="Resolvase-like"/>
    <property type="match status" value="1"/>
</dbReference>
<dbReference type="Pfam" id="PF00239">
    <property type="entry name" value="Resolvase"/>
    <property type="match status" value="1"/>
</dbReference>
<evidence type="ECO:0000259" key="5">
    <source>
        <dbReference type="PROSITE" id="PS51736"/>
    </source>
</evidence>
<feature type="active site" description="O-(5'-phospho-DNA)-serine intermediate" evidence="4">
    <location>
        <position position="9"/>
    </location>
</feature>
<dbReference type="Gene3D" id="1.10.10.60">
    <property type="entry name" value="Homeodomain-like"/>
    <property type="match status" value="1"/>
</dbReference>
<dbReference type="RefSeq" id="WP_382317157.1">
    <property type="nucleotide sequence ID" value="NZ_JBHUFD010000018.1"/>
</dbReference>
<dbReference type="CDD" id="cd03768">
    <property type="entry name" value="SR_ResInv"/>
    <property type="match status" value="1"/>
</dbReference>
<keyword evidence="1" id="KW-0229">DNA integration</keyword>
<organism evidence="6 7">
    <name type="scientific">Hymenobacter bucti</name>
    <dbReference type="NCBI Taxonomy" id="1844114"/>
    <lineage>
        <taxon>Bacteria</taxon>
        <taxon>Pseudomonadati</taxon>
        <taxon>Bacteroidota</taxon>
        <taxon>Cytophagia</taxon>
        <taxon>Cytophagales</taxon>
        <taxon>Hymenobacteraceae</taxon>
        <taxon>Hymenobacter</taxon>
    </lineage>
</organism>
<dbReference type="SMART" id="SM00857">
    <property type="entry name" value="Resolvase"/>
    <property type="match status" value="1"/>
</dbReference>
<evidence type="ECO:0000313" key="7">
    <source>
        <dbReference type="Proteomes" id="UP001597197"/>
    </source>
</evidence>
<keyword evidence="3" id="KW-0233">DNA recombination</keyword>
<name>A0ABW4QZY4_9BACT</name>
<evidence type="ECO:0000256" key="1">
    <source>
        <dbReference type="ARBA" id="ARBA00022908"/>
    </source>
</evidence>
<proteinExistence type="predicted"/>
<dbReference type="Proteomes" id="UP001597197">
    <property type="component" value="Unassembled WGS sequence"/>
</dbReference>
<gene>
    <name evidence="6" type="ORF">ACFSDX_21050</name>
</gene>
<keyword evidence="7" id="KW-1185">Reference proteome</keyword>
<accession>A0ABW4QZY4</accession>
<evidence type="ECO:0000256" key="3">
    <source>
        <dbReference type="ARBA" id="ARBA00023172"/>
    </source>
</evidence>
<evidence type="ECO:0000256" key="4">
    <source>
        <dbReference type="PROSITE-ProRule" id="PRU10137"/>
    </source>
</evidence>
<dbReference type="InterPro" id="IPR006119">
    <property type="entry name" value="Resolv_N"/>
</dbReference>
<dbReference type="InterPro" id="IPR036162">
    <property type="entry name" value="Resolvase-like_N_sf"/>
</dbReference>
<dbReference type="EMBL" id="JBHUFD010000018">
    <property type="protein sequence ID" value="MFD1874935.1"/>
    <property type="molecule type" value="Genomic_DNA"/>
</dbReference>
<keyword evidence="2" id="KW-0238">DNA-binding</keyword>
<feature type="domain" description="Resolvase/invertase-type recombinase catalytic" evidence="5">
    <location>
        <begin position="1"/>
        <end position="134"/>
    </location>
</feature>
<dbReference type="InterPro" id="IPR006118">
    <property type="entry name" value="Recombinase_CS"/>
</dbReference>
<dbReference type="PROSITE" id="PS00397">
    <property type="entry name" value="RECOMBINASES_1"/>
    <property type="match status" value="1"/>
</dbReference>